<reference evidence="2" key="1">
    <citation type="submission" date="2024-04" db="EMBL/GenBank/DDBJ databases">
        <authorList>
            <consortium name="Molecular Ecology Group"/>
        </authorList>
    </citation>
    <scope>NUCLEOTIDE SEQUENCE</scope>
</reference>
<evidence type="ECO:0000313" key="3">
    <source>
        <dbReference type="Proteomes" id="UP001497644"/>
    </source>
</evidence>
<keyword evidence="3" id="KW-1185">Reference proteome</keyword>
<proteinExistence type="predicted"/>
<feature type="region of interest" description="Disordered" evidence="1">
    <location>
        <begin position="39"/>
        <end position="66"/>
    </location>
</feature>
<sequence>MLRGKAGMKGIPSASTLDTLPSSSSCFSKRDQRLCLRAKQPNGSEPETGYEEEFRGNEVPDVQERGEPLRDEGTQWIFVESEIKTFKLLLSFGRALLFTRLFKLDSVAIRDI</sequence>
<feature type="compositionally biased region" description="Polar residues" evidence="1">
    <location>
        <begin position="13"/>
        <end position="25"/>
    </location>
</feature>
<feature type="region of interest" description="Disordered" evidence="1">
    <location>
        <begin position="1"/>
        <end position="25"/>
    </location>
</feature>
<name>A0AAV2NZN6_9HYME</name>
<dbReference type="Proteomes" id="UP001497644">
    <property type="component" value="Chromosome 6"/>
</dbReference>
<dbReference type="EMBL" id="OZ034829">
    <property type="protein sequence ID" value="CAL1686079.1"/>
    <property type="molecule type" value="Genomic_DNA"/>
</dbReference>
<protein>
    <submittedName>
        <fullName evidence="2">Uncharacterized protein</fullName>
    </submittedName>
</protein>
<feature type="compositionally biased region" description="Basic and acidic residues" evidence="1">
    <location>
        <begin position="52"/>
        <end position="66"/>
    </location>
</feature>
<organism evidence="2 3">
    <name type="scientific">Lasius platythorax</name>
    <dbReference type="NCBI Taxonomy" id="488582"/>
    <lineage>
        <taxon>Eukaryota</taxon>
        <taxon>Metazoa</taxon>
        <taxon>Ecdysozoa</taxon>
        <taxon>Arthropoda</taxon>
        <taxon>Hexapoda</taxon>
        <taxon>Insecta</taxon>
        <taxon>Pterygota</taxon>
        <taxon>Neoptera</taxon>
        <taxon>Endopterygota</taxon>
        <taxon>Hymenoptera</taxon>
        <taxon>Apocrita</taxon>
        <taxon>Aculeata</taxon>
        <taxon>Formicoidea</taxon>
        <taxon>Formicidae</taxon>
        <taxon>Formicinae</taxon>
        <taxon>Lasius</taxon>
        <taxon>Lasius</taxon>
    </lineage>
</organism>
<gene>
    <name evidence="2" type="ORF">LPLAT_LOCUS11449</name>
</gene>
<dbReference type="AlphaFoldDB" id="A0AAV2NZN6"/>
<accession>A0AAV2NZN6</accession>
<evidence type="ECO:0000256" key="1">
    <source>
        <dbReference type="SAM" id="MobiDB-lite"/>
    </source>
</evidence>
<evidence type="ECO:0000313" key="2">
    <source>
        <dbReference type="EMBL" id="CAL1686079.1"/>
    </source>
</evidence>